<accession>E6QVQ2</accession>
<evidence type="ECO:0000313" key="1">
    <source>
        <dbReference type="EMBL" id="CBI11325.1"/>
    </source>
</evidence>
<name>E6QVQ2_9ZZZZ</name>
<reference evidence="1" key="1">
    <citation type="submission" date="2009-10" db="EMBL/GenBank/DDBJ databases">
        <title>Diversity of trophic interactions inside an arsenic-rich microbial ecosystem.</title>
        <authorList>
            <person name="Bertin P.N."/>
            <person name="Heinrich-Salmeron A."/>
            <person name="Pelletier E."/>
            <person name="Goulhen-Chollet F."/>
            <person name="Arsene-Ploetze F."/>
            <person name="Gallien S."/>
            <person name="Calteau A."/>
            <person name="Vallenet D."/>
            <person name="Casiot C."/>
            <person name="Chane-Woon-Ming B."/>
            <person name="Giloteaux L."/>
            <person name="Barakat M."/>
            <person name="Bonnefoy V."/>
            <person name="Bruneel O."/>
            <person name="Chandler M."/>
            <person name="Cleiss J."/>
            <person name="Duran R."/>
            <person name="Elbaz-Poulichet F."/>
            <person name="Fonknechten N."/>
            <person name="Lauga B."/>
            <person name="Mornico D."/>
            <person name="Ortet P."/>
            <person name="Schaeffer C."/>
            <person name="Siguier P."/>
            <person name="Alexander Thil Smith A."/>
            <person name="Van Dorsselaer A."/>
            <person name="Weissenbach J."/>
            <person name="Medigue C."/>
            <person name="Le Paslier D."/>
        </authorList>
    </citation>
    <scope>NUCLEOTIDE SEQUENCE</scope>
</reference>
<dbReference type="AlphaFoldDB" id="E6QVQ2"/>
<gene>
    <name evidence="1" type="ORF">CARN7_2145</name>
</gene>
<organism evidence="1">
    <name type="scientific">mine drainage metagenome</name>
    <dbReference type="NCBI Taxonomy" id="410659"/>
    <lineage>
        <taxon>unclassified sequences</taxon>
        <taxon>metagenomes</taxon>
        <taxon>ecological metagenomes</taxon>
    </lineage>
</organism>
<sequence>MNAGMPATFHFEHRGDIRMPRDMRRHPAAGMPLDQGYFVGFKVATTRGDQYHHALLIADGHDALMRGIDQECLGLIDHVTVKSKRDIALVFMHRLTTADARLMDAAERYRVALDRARPILHTFAPSFAVIGLSETQRLCVMEFATGHALQAMDDANVRLLEETDECFQPYLVCQAHPVTLEFYALLAPAVERFKFLAGAVAAGSGMVH</sequence>
<proteinExistence type="predicted"/>
<comment type="caution">
    <text evidence="1">The sequence shown here is derived from an EMBL/GenBank/DDBJ whole genome shotgun (WGS) entry which is preliminary data.</text>
</comment>
<dbReference type="EMBL" id="CABR01000135">
    <property type="protein sequence ID" value="CBI11325.1"/>
    <property type="molecule type" value="Genomic_DNA"/>
</dbReference>
<protein>
    <submittedName>
        <fullName evidence="1">Uncharacterized protein</fullName>
    </submittedName>
</protein>